<dbReference type="Proteomes" id="UP000610303">
    <property type="component" value="Unassembled WGS sequence"/>
</dbReference>
<sequence>MFMGFDGWHALIVLGMVLVPLAIVAVIVLVVVRVSRSSAPPASPVAPAPSPAERLAQLDRLRDEGRISPTEYEQTRARILGEL</sequence>
<evidence type="ECO:0000313" key="3">
    <source>
        <dbReference type="Proteomes" id="UP000610303"/>
    </source>
</evidence>
<evidence type="ECO:0008006" key="4">
    <source>
        <dbReference type="Google" id="ProtNLM"/>
    </source>
</evidence>
<evidence type="ECO:0000256" key="1">
    <source>
        <dbReference type="SAM" id="Phobius"/>
    </source>
</evidence>
<comment type="caution">
    <text evidence="2">The sequence shown here is derived from an EMBL/GenBank/DDBJ whole genome shotgun (WGS) entry which is preliminary data.</text>
</comment>
<feature type="transmembrane region" description="Helical" evidence="1">
    <location>
        <begin position="12"/>
        <end position="32"/>
    </location>
</feature>
<keyword evidence="1" id="KW-0472">Membrane</keyword>
<gene>
    <name evidence="2" type="ORF">GCM10010196_03820</name>
</gene>
<accession>A0A918CBU9</accession>
<proteinExistence type="predicted"/>
<keyword evidence="3" id="KW-1185">Reference proteome</keyword>
<evidence type="ECO:0000313" key="2">
    <source>
        <dbReference type="EMBL" id="GGR14452.1"/>
    </source>
</evidence>
<reference evidence="2" key="2">
    <citation type="submission" date="2020-09" db="EMBL/GenBank/DDBJ databases">
        <authorList>
            <person name="Sun Q."/>
            <person name="Ohkuma M."/>
        </authorList>
    </citation>
    <scope>NUCLEOTIDE SEQUENCE</scope>
    <source>
        <strain evidence="2">JCM 3346</strain>
    </source>
</reference>
<name>A0A918CBU9_AGRME</name>
<dbReference type="EMBL" id="BMRJ01000001">
    <property type="protein sequence ID" value="GGR14452.1"/>
    <property type="molecule type" value="Genomic_DNA"/>
</dbReference>
<protein>
    <recommendedName>
        <fullName evidence="4">SHOCT domain-containing protein</fullName>
    </recommendedName>
</protein>
<organism evidence="2 3">
    <name type="scientific">Agromyces mediolanus</name>
    <name type="common">Corynebacterium mediolanum</name>
    <dbReference type="NCBI Taxonomy" id="41986"/>
    <lineage>
        <taxon>Bacteria</taxon>
        <taxon>Bacillati</taxon>
        <taxon>Actinomycetota</taxon>
        <taxon>Actinomycetes</taxon>
        <taxon>Micrococcales</taxon>
        <taxon>Microbacteriaceae</taxon>
        <taxon>Agromyces</taxon>
    </lineage>
</organism>
<dbReference type="AlphaFoldDB" id="A0A918CBU9"/>
<reference evidence="2" key="1">
    <citation type="journal article" date="2014" name="Int. J. Syst. Evol. Microbiol.">
        <title>Complete genome sequence of Corynebacterium casei LMG S-19264T (=DSM 44701T), isolated from a smear-ripened cheese.</title>
        <authorList>
            <consortium name="US DOE Joint Genome Institute (JGI-PGF)"/>
            <person name="Walter F."/>
            <person name="Albersmeier A."/>
            <person name="Kalinowski J."/>
            <person name="Ruckert C."/>
        </authorList>
    </citation>
    <scope>NUCLEOTIDE SEQUENCE</scope>
    <source>
        <strain evidence="2">JCM 3346</strain>
    </source>
</reference>
<keyword evidence="1" id="KW-0812">Transmembrane</keyword>
<dbReference type="RefSeq" id="WP_189083620.1">
    <property type="nucleotide sequence ID" value="NZ_BMRJ01000001.1"/>
</dbReference>
<keyword evidence="1" id="KW-1133">Transmembrane helix</keyword>